<comment type="caution">
    <text evidence="2">The sequence shown here is derived from an EMBL/GenBank/DDBJ whole genome shotgun (WGS) entry which is preliminary data.</text>
</comment>
<dbReference type="Pfam" id="PF04199">
    <property type="entry name" value="Cyclase"/>
    <property type="match status" value="1"/>
</dbReference>
<evidence type="ECO:0000313" key="2">
    <source>
        <dbReference type="EMBL" id="KAK9700657.1"/>
    </source>
</evidence>
<sequence>MVAKTAQNYRPEFDPFQRNEITVEELDQVAKTQNVMFRQGDVLLLCTGWTTKHDRLGDKLASEIPDPANTTSAGIKAGEDTFAWIWNRHLAAVTVDNVAFEGWPRNDLNSSCHALLLGGWSMPIGELFYLDALAESSAEDGVYEYFFTRAPLNKYKSIASPPNALCVT</sequence>
<protein>
    <recommendedName>
        <fullName evidence="4">Cyclase family protein</fullName>
    </recommendedName>
</protein>
<name>A0ABR2VSW1_9FUNG</name>
<proteinExistence type="inferred from homology"/>
<evidence type="ECO:0008006" key="4">
    <source>
        <dbReference type="Google" id="ProtNLM"/>
    </source>
</evidence>
<dbReference type="SUPFAM" id="SSF102198">
    <property type="entry name" value="Putative cyclase"/>
    <property type="match status" value="1"/>
</dbReference>
<dbReference type="EMBL" id="JASJQH010007886">
    <property type="protein sequence ID" value="KAK9700657.1"/>
    <property type="molecule type" value="Genomic_DNA"/>
</dbReference>
<comment type="similarity">
    <text evidence="1">Belongs to the Cyclase 1 superfamily.</text>
</comment>
<reference evidence="2 3" key="1">
    <citation type="submission" date="2023-04" db="EMBL/GenBank/DDBJ databases">
        <title>Genome of Basidiobolus ranarum AG-B5.</title>
        <authorList>
            <person name="Stajich J.E."/>
            <person name="Carter-House D."/>
            <person name="Gryganskyi A."/>
        </authorList>
    </citation>
    <scope>NUCLEOTIDE SEQUENCE [LARGE SCALE GENOMIC DNA]</scope>
    <source>
        <strain evidence="2 3">AG-B5</strain>
    </source>
</reference>
<dbReference type="PANTHER" id="PTHR34861:SF11">
    <property type="entry name" value="CYCLASE"/>
    <property type="match status" value="1"/>
</dbReference>
<dbReference type="InterPro" id="IPR037175">
    <property type="entry name" value="KFase_sf"/>
</dbReference>
<organism evidence="2 3">
    <name type="scientific">Basidiobolus ranarum</name>
    <dbReference type="NCBI Taxonomy" id="34480"/>
    <lineage>
        <taxon>Eukaryota</taxon>
        <taxon>Fungi</taxon>
        <taxon>Fungi incertae sedis</taxon>
        <taxon>Zoopagomycota</taxon>
        <taxon>Entomophthoromycotina</taxon>
        <taxon>Basidiobolomycetes</taxon>
        <taxon>Basidiobolales</taxon>
        <taxon>Basidiobolaceae</taxon>
        <taxon>Basidiobolus</taxon>
    </lineage>
</organism>
<evidence type="ECO:0000256" key="1">
    <source>
        <dbReference type="ARBA" id="ARBA00007865"/>
    </source>
</evidence>
<dbReference type="InterPro" id="IPR007325">
    <property type="entry name" value="KFase/CYL"/>
</dbReference>
<dbReference type="Gene3D" id="3.50.30.50">
    <property type="entry name" value="Putative cyclase"/>
    <property type="match status" value="1"/>
</dbReference>
<gene>
    <name evidence="2" type="ORF">K7432_012090</name>
</gene>
<evidence type="ECO:0000313" key="3">
    <source>
        <dbReference type="Proteomes" id="UP001479436"/>
    </source>
</evidence>
<dbReference type="PANTHER" id="PTHR34861">
    <property type="match status" value="1"/>
</dbReference>
<keyword evidence="3" id="KW-1185">Reference proteome</keyword>
<dbReference type="Proteomes" id="UP001479436">
    <property type="component" value="Unassembled WGS sequence"/>
</dbReference>
<accession>A0ABR2VSW1</accession>